<reference evidence="8 9" key="1">
    <citation type="submission" date="2016-10" db="EMBL/GenBank/DDBJ databases">
        <authorList>
            <person name="de Groot N.N."/>
        </authorList>
    </citation>
    <scope>NUCLEOTIDE SEQUENCE [LARGE SCALE GENOMIC DNA]</scope>
    <source>
        <strain evidence="9">P4B,CCM 7963,CECT 7998,DSM 25260,IBRC-M 10614,KCTC 13821</strain>
    </source>
</reference>
<evidence type="ECO:0000313" key="9">
    <source>
        <dbReference type="Proteomes" id="UP000199017"/>
    </source>
</evidence>
<dbReference type="Gene3D" id="3.20.20.70">
    <property type="entry name" value="Aldolase class I"/>
    <property type="match status" value="1"/>
</dbReference>
<dbReference type="InterPro" id="IPR004136">
    <property type="entry name" value="NMO"/>
</dbReference>
<dbReference type="Proteomes" id="UP000199017">
    <property type="component" value="Unassembled WGS sequence"/>
</dbReference>
<keyword evidence="6" id="KW-0560">Oxidoreductase</keyword>
<dbReference type="Pfam" id="PF03060">
    <property type="entry name" value="NMO"/>
    <property type="match status" value="1"/>
</dbReference>
<keyword evidence="5" id="KW-0288">FMN</keyword>
<comment type="function">
    <text evidence="1">Nitronate monooxygenase that uses molecular oxygen to catalyze the oxidative denitrification of alkyl nitronates. Acts on propionate 3-nitronate (P3N), the presumed physiological substrate. Probably functions in the detoxification of P3N, a metabolic poison produced by plants and fungi as a defense mechanism.</text>
</comment>
<evidence type="ECO:0000256" key="5">
    <source>
        <dbReference type="ARBA" id="ARBA00022643"/>
    </source>
</evidence>
<evidence type="ECO:0000256" key="2">
    <source>
        <dbReference type="ARBA" id="ARBA00009881"/>
    </source>
</evidence>
<dbReference type="AlphaFoldDB" id="A0A1G8HL21"/>
<dbReference type="PANTHER" id="PTHR42747:SF4">
    <property type="entry name" value="BLR1330 PROTEIN"/>
    <property type="match status" value="1"/>
</dbReference>
<protein>
    <recommendedName>
        <fullName evidence="3">Probable nitronate monooxygenase</fullName>
    </recommendedName>
</protein>
<proteinExistence type="inferred from homology"/>
<organism evidence="8 9">
    <name type="scientific">Alteribacillus bidgolensis</name>
    <dbReference type="NCBI Taxonomy" id="930129"/>
    <lineage>
        <taxon>Bacteria</taxon>
        <taxon>Bacillati</taxon>
        <taxon>Bacillota</taxon>
        <taxon>Bacilli</taxon>
        <taxon>Bacillales</taxon>
        <taxon>Bacillaceae</taxon>
        <taxon>Alteribacillus</taxon>
    </lineage>
</organism>
<dbReference type="PANTHER" id="PTHR42747">
    <property type="entry name" value="NITRONATE MONOOXYGENASE-RELATED"/>
    <property type="match status" value="1"/>
</dbReference>
<dbReference type="SUPFAM" id="SSF51412">
    <property type="entry name" value="Inosine monophosphate dehydrogenase (IMPDH)"/>
    <property type="match status" value="1"/>
</dbReference>
<dbReference type="CDD" id="cd04730">
    <property type="entry name" value="NPD_like"/>
    <property type="match status" value="1"/>
</dbReference>
<name>A0A1G8HL21_9BACI</name>
<sequence>MNKSHKYSEFSDNMSLPVIMAPMFLVSNPETVIKGCTSGIIGSFPALNARTGNILAEWMTEIKAEIEKAKTENPAGEIAPWAVNFISHKNHNKRYDEDLELIEQYQPPIVITSLGDPKPVVDIVHRYGGLVFADVINIFFAKKAADKGVDGLILVCNGAGGHAGTYHPMAFLKEVKQFFNGITVLAGSISDGRDVLAAEVMGADFAYIGTKFIAAAESSAPEEYQEMLVQSTMEDIMYTDVFSGVNANYLKPSITQAGIDPKDIVDKKVTKHNVSEFSETKAWKDVWSAGHGVGSVTQIQTLQEMIEELKESYHSAFNELTVKQLRER</sequence>
<evidence type="ECO:0000256" key="1">
    <source>
        <dbReference type="ARBA" id="ARBA00003535"/>
    </source>
</evidence>
<dbReference type="RefSeq" id="WP_342750474.1">
    <property type="nucleotide sequence ID" value="NZ_FNDU01000004.1"/>
</dbReference>
<evidence type="ECO:0000256" key="3">
    <source>
        <dbReference type="ARBA" id="ARBA00013457"/>
    </source>
</evidence>
<dbReference type="EMBL" id="FNDU01000004">
    <property type="protein sequence ID" value="SDI07379.1"/>
    <property type="molecule type" value="Genomic_DNA"/>
</dbReference>
<evidence type="ECO:0000256" key="4">
    <source>
        <dbReference type="ARBA" id="ARBA00022630"/>
    </source>
</evidence>
<keyword evidence="9" id="KW-1185">Reference proteome</keyword>
<keyword evidence="4" id="KW-0285">Flavoprotein</keyword>
<keyword evidence="7 8" id="KW-0503">Monooxygenase</keyword>
<dbReference type="GO" id="GO:0018580">
    <property type="term" value="F:nitronate monooxygenase activity"/>
    <property type="evidence" value="ECO:0007669"/>
    <property type="project" value="InterPro"/>
</dbReference>
<dbReference type="InterPro" id="IPR013785">
    <property type="entry name" value="Aldolase_TIM"/>
</dbReference>
<accession>A0A1G8HL21</accession>
<dbReference type="STRING" id="930129.SAMN05216352_104310"/>
<evidence type="ECO:0000313" key="8">
    <source>
        <dbReference type="EMBL" id="SDI07379.1"/>
    </source>
</evidence>
<evidence type="ECO:0000256" key="7">
    <source>
        <dbReference type="ARBA" id="ARBA00023033"/>
    </source>
</evidence>
<gene>
    <name evidence="8" type="ORF">SAMN05216352_104310</name>
</gene>
<evidence type="ECO:0000256" key="6">
    <source>
        <dbReference type="ARBA" id="ARBA00023002"/>
    </source>
</evidence>
<comment type="similarity">
    <text evidence="2">Belongs to the nitronate monooxygenase family. NMO class I subfamily.</text>
</comment>